<dbReference type="GO" id="GO:0004519">
    <property type="term" value="F:endonuclease activity"/>
    <property type="evidence" value="ECO:0007669"/>
    <property type="project" value="UniProtKB-KW"/>
</dbReference>
<evidence type="ECO:0000256" key="3">
    <source>
        <dbReference type="ARBA" id="ARBA00022729"/>
    </source>
</evidence>
<organism evidence="13">
    <name type="scientific">Carlito syrichta</name>
    <name type="common">Philippine tarsier</name>
    <name type="synonym">Tarsius syrichta</name>
    <dbReference type="NCBI Taxonomy" id="1868482"/>
    <lineage>
        <taxon>Eukaryota</taxon>
        <taxon>Metazoa</taxon>
        <taxon>Chordata</taxon>
        <taxon>Craniata</taxon>
        <taxon>Vertebrata</taxon>
        <taxon>Euteleostomi</taxon>
        <taxon>Mammalia</taxon>
        <taxon>Eutheria</taxon>
        <taxon>Euarchontoglires</taxon>
        <taxon>Primates</taxon>
        <taxon>Haplorrhini</taxon>
        <taxon>Tarsiiformes</taxon>
        <taxon>Tarsiidae</taxon>
        <taxon>Carlito</taxon>
    </lineage>
</organism>
<sequence>MRCGSSHLSSFLTGNMVPKLLDSRLCLLLLLGLMGMEGSFHVKPSQFTWAQWFTIQHINMTHTRCDDAMRVVNGYLRRCKNRNTFLRTTFDDTAGVCGTPNITCPSNNTMKNCHQSPDQVNIVDCNLTKSSKNITNCLYAQSSAQKYYVIACANRTNQEPSKYPLIPVHLDRIF</sequence>
<dbReference type="GO" id="GO:0016787">
    <property type="term" value="F:hydrolase activity"/>
    <property type="evidence" value="ECO:0007669"/>
    <property type="project" value="UniProtKB-KW"/>
</dbReference>
<dbReference type="PANTHER" id="PTHR11437:SF3">
    <property type="entry name" value="EOSINOPHIL CATIONIC PROTEIN"/>
    <property type="match status" value="1"/>
</dbReference>
<keyword evidence="3" id="KW-0732">Signal</keyword>
<evidence type="ECO:0000256" key="1">
    <source>
        <dbReference type="ARBA" id="ARBA00005600"/>
    </source>
</evidence>
<dbReference type="SMART" id="SM00092">
    <property type="entry name" value="RNAse_Pc"/>
    <property type="match status" value="1"/>
</dbReference>
<evidence type="ECO:0000256" key="8">
    <source>
        <dbReference type="ARBA" id="ARBA00023180"/>
    </source>
</evidence>
<evidence type="ECO:0000256" key="5">
    <source>
        <dbReference type="ARBA" id="ARBA00022801"/>
    </source>
</evidence>
<dbReference type="Pfam" id="PF00074">
    <property type="entry name" value="RnaseA"/>
    <property type="match status" value="1"/>
</dbReference>
<dbReference type="InterPro" id="IPR023412">
    <property type="entry name" value="RNaseA_domain"/>
</dbReference>
<name>W0UTE6_CARSF</name>
<keyword evidence="6" id="KW-0944">Nitration</keyword>
<keyword evidence="2 11" id="KW-0540">Nuclease</keyword>
<dbReference type="CDD" id="cd06265">
    <property type="entry name" value="RNase_A_canonical"/>
    <property type="match status" value="1"/>
</dbReference>
<dbReference type="HOGENOM" id="CLU_117006_0_1_1"/>
<evidence type="ECO:0000256" key="11">
    <source>
        <dbReference type="RuleBase" id="RU000651"/>
    </source>
</evidence>
<protein>
    <recommendedName>
        <fullName evidence="9">Eosinophil cationic protein</fullName>
    </recommendedName>
    <alternativeName>
        <fullName evidence="10">Ribonuclease 3</fullName>
    </alternativeName>
</protein>
<dbReference type="PANTHER" id="PTHR11437">
    <property type="entry name" value="RIBONUCLEASE"/>
    <property type="match status" value="1"/>
</dbReference>
<proteinExistence type="inferred from homology"/>
<comment type="similarity">
    <text evidence="1 11">Belongs to the pancreatic ribonuclease family.</text>
</comment>
<reference evidence="13" key="3">
    <citation type="journal article" date="2019" name="Gene Rep">
        <title>Eutherian third-party data gene collections.</title>
        <authorList>
            <person name="Premzl M."/>
        </authorList>
    </citation>
    <scope>NUCLEOTIDE SEQUENCE</scope>
</reference>
<dbReference type="InterPro" id="IPR001427">
    <property type="entry name" value="RNaseA"/>
</dbReference>
<feature type="domain" description="Ribonuclease A-domain" evidence="12">
    <location>
        <begin position="46"/>
        <end position="174"/>
    </location>
</feature>
<dbReference type="InterPro" id="IPR036816">
    <property type="entry name" value="RNaseA-like_dom_sf"/>
</dbReference>
<keyword evidence="4 11" id="KW-0255">Endonuclease</keyword>
<keyword evidence="5 11" id="KW-0378">Hydrolase</keyword>
<evidence type="ECO:0000313" key="13">
    <source>
        <dbReference type="EMBL" id="CDG32000.1"/>
    </source>
</evidence>
<dbReference type="GO" id="GO:0002227">
    <property type="term" value="P:innate immune response in mucosa"/>
    <property type="evidence" value="ECO:0007669"/>
    <property type="project" value="TreeGrafter"/>
</dbReference>
<dbReference type="GO" id="GO:0050830">
    <property type="term" value="P:defense response to Gram-positive bacterium"/>
    <property type="evidence" value="ECO:0007669"/>
    <property type="project" value="TreeGrafter"/>
</dbReference>
<gene>
    <name evidence="13" type="primary">RAF1</name>
</gene>
<reference evidence="13" key="2">
    <citation type="journal article" date="2016" name="Data Brief">
        <title>Curated eutherian third party data gene data sets.</title>
        <authorList>
            <person name="Premzl M."/>
        </authorList>
    </citation>
    <scope>NUCLEOTIDE SEQUENCE</scope>
</reference>
<dbReference type="GO" id="GO:0005615">
    <property type="term" value="C:extracellular space"/>
    <property type="evidence" value="ECO:0007669"/>
    <property type="project" value="TreeGrafter"/>
</dbReference>
<evidence type="ECO:0000256" key="7">
    <source>
        <dbReference type="ARBA" id="ARBA00023157"/>
    </source>
</evidence>
<dbReference type="InterPro" id="IPR023411">
    <property type="entry name" value="RNaseA_AS"/>
</dbReference>
<dbReference type="GO" id="GO:0004540">
    <property type="term" value="F:RNA nuclease activity"/>
    <property type="evidence" value="ECO:0007669"/>
    <property type="project" value="TreeGrafter"/>
</dbReference>
<dbReference type="PROSITE" id="PS00127">
    <property type="entry name" value="RNASE_PANCREATIC"/>
    <property type="match status" value="1"/>
</dbReference>
<dbReference type="SUPFAM" id="SSF54076">
    <property type="entry name" value="RNase A-like"/>
    <property type="match status" value="1"/>
</dbReference>
<dbReference type="FunFam" id="3.10.130.10:FF:000001">
    <property type="entry name" value="Ribonuclease pancreatic"/>
    <property type="match status" value="1"/>
</dbReference>
<dbReference type="PRINTS" id="PR00794">
    <property type="entry name" value="RIBONUCLEASE"/>
</dbReference>
<evidence type="ECO:0000259" key="12">
    <source>
        <dbReference type="SMART" id="SM00092"/>
    </source>
</evidence>
<keyword evidence="8" id="KW-0325">Glycoprotein</keyword>
<dbReference type="GO" id="GO:0003676">
    <property type="term" value="F:nucleic acid binding"/>
    <property type="evidence" value="ECO:0007669"/>
    <property type="project" value="InterPro"/>
</dbReference>
<evidence type="ECO:0000256" key="2">
    <source>
        <dbReference type="ARBA" id="ARBA00022722"/>
    </source>
</evidence>
<dbReference type="AlphaFoldDB" id="W0UTE6"/>
<dbReference type="Gene3D" id="3.10.130.10">
    <property type="entry name" value="Ribonuclease A-like domain"/>
    <property type="match status" value="1"/>
</dbReference>
<dbReference type="EMBL" id="HG328924">
    <property type="protein sequence ID" value="CDG32000.1"/>
    <property type="molecule type" value="Genomic_DNA"/>
</dbReference>
<evidence type="ECO:0000256" key="6">
    <source>
        <dbReference type="ARBA" id="ARBA00023074"/>
    </source>
</evidence>
<dbReference type="GO" id="GO:0006935">
    <property type="term" value="P:chemotaxis"/>
    <property type="evidence" value="ECO:0007669"/>
    <property type="project" value="TreeGrafter"/>
</dbReference>
<evidence type="ECO:0000256" key="4">
    <source>
        <dbReference type="ARBA" id="ARBA00022759"/>
    </source>
</evidence>
<reference evidence="13" key="1">
    <citation type="journal article" date="2014" name="Mol. Genet. Genomics">
        <title>Comparative genomic analysis of eutherian ribonuclease A genes.</title>
        <authorList>
            <person name="Premzl M."/>
        </authorList>
    </citation>
    <scope>NUCLEOTIDE SEQUENCE</scope>
</reference>
<accession>W0UTE6</accession>
<keyword evidence="7" id="KW-1015">Disulfide bond</keyword>
<evidence type="ECO:0000256" key="9">
    <source>
        <dbReference type="ARBA" id="ARBA00041168"/>
    </source>
</evidence>
<evidence type="ECO:0000256" key="10">
    <source>
        <dbReference type="ARBA" id="ARBA00042656"/>
    </source>
</evidence>